<name>A0ABN1L2X2_9GAMM</name>
<evidence type="ECO:0000313" key="1">
    <source>
        <dbReference type="EMBL" id="GAA0810509.1"/>
    </source>
</evidence>
<reference evidence="1 2" key="1">
    <citation type="journal article" date="2019" name="Int. J. Syst. Evol. Microbiol.">
        <title>The Global Catalogue of Microorganisms (GCM) 10K type strain sequencing project: providing services to taxonomists for standard genome sequencing and annotation.</title>
        <authorList>
            <consortium name="The Broad Institute Genomics Platform"/>
            <consortium name="The Broad Institute Genome Sequencing Center for Infectious Disease"/>
            <person name="Wu L."/>
            <person name="Ma J."/>
        </authorList>
    </citation>
    <scope>NUCLEOTIDE SEQUENCE [LARGE SCALE GENOMIC DNA]</scope>
    <source>
        <strain evidence="1 2">JCM 15608</strain>
    </source>
</reference>
<keyword evidence="2" id="KW-1185">Reference proteome</keyword>
<gene>
    <name evidence="1" type="ORF">GCM10009111_01570</name>
</gene>
<accession>A0ABN1L2X2</accession>
<dbReference type="EMBL" id="BAAAFA010000001">
    <property type="protein sequence ID" value="GAA0810509.1"/>
    <property type="molecule type" value="Genomic_DNA"/>
</dbReference>
<dbReference type="PIRSF" id="PIRSF028458">
    <property type="entry name" value="UCP028458_glyceroPtfrase"/>
    <property type="match status" value="1"/>
</dbReference>
<dbReference type="Pfam" id="PF04464">
    <property type="entry name" value="Glyphos_transf"/>
    <property type="match status" value="1"/>
</dbReference>
<organism evidence="1 2">
    <name type="scientific">Colwellia asteriadis</name>
    <dbReference type="NCBI Taxonomy" id="517723"/>
    <lineage>
        <taxon>Bacteria</taxon>
        <taxon>Pseudomonadati</taxon>
        <taxon>Pseudomonadota</taxon>
        <taxon>Gammaproteobacteria</taxon>
        <taxon>Alteromonadales</taxon>
        <taxon>Colwelliaceae</taxon>
        <taxon>Colwellia</taxon>
    </lineage>
</organism>
<proteinExistence type="predicted"/>
<protein>
    <submittedName>
        <fullName evidence="1">CDP-glycerol--glycerophosphate glycerophosphotransferase</fullName>
    </submittedName>
</protein>
<comment type="caution">
    <text evidence="1">The sequence shown here is derived from an EMBL/GenBank/DDBJ whole genome shotgun (WGS) entry which is preliminary data.</text>
</comment>
<sequence length="348" mass="39830">MSTKLAKHYLLYISQNYSYAILRPLQAAILARGDKVAWFLEGDEVNPDYLLPEEVRLMSVNEVVSFNPVAVFYPANIAPTFLPGINVAVFHGFDAGKLDKKGNNDHFKVRNCFDLYCTQGPSTTEPFLALAQQHKHFKVTQTGWCALDSLYSPNDVKPQAKKTILLCSTFSKKLSCAPHLFEKVKALSATGKWQWLVQFHPKMPQEIVTQYKTLTSEYLTFVETDNIIPLLQQADVMVCDTSSVLIMFLLLNKPVVTFNNIAPDSYLLDIDDPDMLEQTIEYALDRPAQLMQKINDFTANTHPYHDGKSSERVLDAVDEVVSGKLNLKRKPFDFFRQFKMRKRLNYWR</sequence>
<dbReference type="RefSeq" id="WP_215979635.1">
    <property type="nucleotide sequence ID" value="NZ_BAAAFA010000001.1"/>
</dbReference>
<dbReference type="InterPro" id="IPR007554">
    <property type="entry name" value="Glycerophosphate_synth"/>
</dbReference>
<dbReference type="Proteomes" id="UP001500021">
    <property type="component" value="Unassembled WGS sequence"/>
</dbReference>
<dbReference type="InterPro" id="IPR016886">
    <property type="entry name" value="UCP028458_glyceroPtfrase"/>
</dbReference>
<evidence type="ECO:0000313" key="2">
    <source>
        <dbReference type="Proteomes" id="UP001500021"/>
    </source>
</evidence>